<dbReference type="Proteomes" id="UP000239576">
    <property type="component" value="Unassembled WGS sequence"/>
</dbReference>
<sequence>MNADAGWLLARLAIRSIPVTAIVPPLSMVDVSIECSTQCVPLRSMGVTPLRHYYEDIRLPMAYWASSWLTSCAALPRQAGSPWDLPSSRLCHSDVPRSTTPVDSRQSWRLTALILPSALHKASASTVSRSYRG</sequence>
<reference evidence="1 2" key="2">
    <citation type="submission" date="2018-03" db="EMBL/GenBank/DDBJ databases">
        <title>The ancient ancestry and fast evolution of plastids.</title>
        <authorList>
            <person name="Moore K.R."/>
            <person name="Magnabosco C."/>
            <person name="Momper L."/>
            <person name="Gold D.A."/>
            <person name="Bosak T."/>
            <person name="Fournier G.P."/>
        </authorList>
    </citation>
    <scope>NUCLEOTIDE SEQUENCE [LARGE SCALE GENOMIC DNA]</scope>
    <source>
        <strain evidence="1 2">ULC18</strain>
    </source>
</reference>
<reference evidence="2" key="1">
    <citation type="submission" date="2018-02" db="EMBL/GenBank/DDBJ databases">
        <authorList>
            <person name="Moore K."/>
            <person name="Momper L."/>
        </authorList>
    </citation>
    <scope>NUCLEOTIDE SEQUENCE [LARGE SCALE GENOMIC DNA]</scope>
    <source>
        <strain evidence="2">ULC18</strain>
    </source>
</reference>
<gene>
    <name evidence="1" type="ORF">C7B82_08650</name>
</gene>
<name>A0A2T1ECM9_9CYAN</name>
<dbReference type="EMBL" id="PVWK01000051">
    <property type="protein sequence ID" value="PSB30507.1"/>
    <property type="molecule type" value="Genomic_DNA"/>
</dbReference>
<proteinExistence type="predicted"/>
<organism evidence="1 2">
    <name type="scientific">Stenomitos frigidus ULC18</name>
    <dbReference type="NCBI Taxonomy" id="2107698"/>
    <lineage>
        <taxon>Bacteria</taxon>
        <taxon>Bacillati</taxon>
        <taxon>Cyanobacteriota</taxon>
        <taxon>Cyanophyceae</taxon>
        <taxon>Leptolyngbyales</taxon>
        <taxon>Leptolyngbyaceae</taxon>
        <taxon>Stenomitos</taxon>
    </lineage>
</organism>
<keyword evidence="2" id="KW-1185">Reference proteome</keyword>
<evidence type="ECO:0000313" key="2">
    <source>
        <dbReference type="Proteomes" id="UP000239576"/>
    </source>
</evidence>
<dbReference type="AlphaFoldDB" id="A0A2T1ECM9"/>
<evidence type="ECO:0000313" key="1">
    <source>
        <dbReference type="EMBL" id="PSB30507.1"/>
    </source>
</evidence>
<comment type="caution">
    <text evidence="1">The sequence shown here is derived from an EMBL/GenBank/DDBJ whole genome shotgun (WGS) entry which is preliminary data.</text>
</comment>
<protein>
    <submittedName>
        <fullName evidence="1">Uncharacterized protein</fullName>
    </submittedName>
</protein>
<accession>A0A2T1ECM9</accession>